<feature type="transmembrane region" description="Helical" evidence="1">
    <location>
        <begin position="38"/>
        <end position="57"/>
    </location>
</feature>
<sequence length="490" mass="53772">MRQLILRGVPAVLMQDMWWFDGDGRDERARRDGRSGGGVPRAMLILLVLVGCADFLFMDHAPGLSLAVFALLVAMAVWALLGRRQGLAGPALLLGLSVLPVIEHVQALSVAFLLGGSSVALCWAALGSWQGLGGALRRFVGLIPVLGVWQVGCGLRHMRGQARHGWMVRLWRGWAFPVAGLLIFGALILSANPVLSEAVGRVFRIGIRVERLAFWLGMALLLWPVLAVALDADLLRSRTRTRVPLSWAFGINAQSVANALVTFNLVMLVQTGLDAAYLWAGAALPDGMSYATYAHRGAYPLVLTALLAGAFALAARPYLAERPGLKRLVYLWLAQNVLLVVSSLLRLSHYVEAYGLTYLRVHAVIWMGLVAAGLCLTGWQIFARRSNLWLMTRCAGLGLVALYTCCFVNFAALIAENNLRHFGLRDPYYLCHLGPMAAQPLMASKWELPCNVETPAITNWREWGFRADRVIRSLPQNPEPEVGHENTRGR</sequence>
<dbReference type="RefSeq" id="WP_249712937.1">
    <property type="nucleotide sequence ID" value="NZ_JAMFMB010000037.1"/>
</dbReference>
<dbReference type="Pfam" id="PF13687">
    <property type="entry name" value="DUF4153"/>
    <property type="match status" value="1"/>
</dbReference>
<feature type="transmembrane region" description="Helical" evidence="1">
    <location>
        <begin position="394"/>
        <end position="415"/>
    </location>
</feature>
<evidence type="ECO:0000256" key="1">
    <source>
        <dbReference type="SAM" id="Phobius"/>
    </source>
</evidence>
<feature type="transmembrane region" description="Helical" evidence="1">
    <location>
        <begin position="256"/>
        <end position="278"/>
    </location>
</feature>
<feature type="transmembrane region" description="Helical" evidence="1">
    <location>
        <begin position="170"/>
        <end position="192"/>
    </location>
</feature>
<keyword evidence="3" id="KW-1185">Reference proteome</keyword>
<feature type="transmembrane region" description="Helical" evidence="1">
    <location>
        <begin position="212"/>
        <end position="235"/>
    </location>
</feature>
<feature type="transmembrane region" description="Helical" evidence="1">
    <location>
        <begin position="328"/>
        <end position="351"/>
    </location>
</feature>
<feature type="transmembrane region" description="Helical" evidence="1">
    <location>
        <begin position="93"/>
        <end position="126"/>
    </location>
</feature>
<dbReference type="InterPro" id="IPR025291">
    <property type="entry name" value="DUF4153"/>
</dbReference>
<reference evidence="2" key="1">
    <citation type="submission" date="2022-05" db="EMBL/GenBank/DDBJ databases">
        <authorList>
            <person name="Park J.-S."/>
        </authorList>
    </citation>
    <scope>NUCLEOTIDE SEQUENCE</scope>
    <source>
        <strain evidence="2">2012CJ41-6</strain>
    </source>
</reference>
<feature type="transmembrane region" description="Helical" evidence="1">
    <location>
        <begin position="138"/>
        <end position="158"/>
    </location>
</feature>
<organism evidence="2 3">
    <name type="scientific">Ruegeria spongiae</name>
    <dbReference type="NCBI Taxonomy" id="2942209"/>
    <lineage>
        <taxon>Bacteria</taxon>
        <taxon>Pseudomonadati</taxon>
        <taxon>Pseudomonadota</taxon>
        <taxon>Alphaproteobacteria</taxon>
        <taxon>Rhodobacterales</taxon>
        <taxon>Roseobacteraceae</taxon>
        <taxon>Ruegeria</taxon>
    </lineage>
</organism>
<comment type="caution">
    <text evidence="2">The sequence shown here is derived from an EMBL/GenBank/DDBJ whole genome shotgun (WGS) entry which is preliminary data.</text>
</comment>
<feature type="transmembrane region" description="Helical" evidence="1">
    <location>
        <begin position="363"/>
        <end position="382"/>
    </location>
</feature>
<keyword evidence="1" id="KW-0812">Transmembrane</keyword>
<dbReference type="Proteomes" id="UP001203880">
    <property type="component" value="Unassembled WGS sequence"/>
</dbReference>
<keyword evidence="1" id="KW-1133">Transmembrane helix</keyword>
<proteinExistence type="predicted"/>
<dbReference type="EMBL" id="JAMFMB010000037">
    <property type="protein sequence ID" value="MCL6285788.1"/>
    <property type="molecule type" value="Genomic_DNA"/>
</dbReference>
<name>A0ABT0Q7D1_9RHOB</name>
<evidence type="ECO:0000313" key="2">
    <source>
        <dbReference type="EMBL" id="MCL6285788.1"/>
    </source>
</evidence>
<feature type="transmembrane region" description="Helical" evidence="1">
    <location>
        <begin position="63"/>
        <end position="81"/>
    </location>
</feature>
<accession>A0ABT0Q7D1</accession>
<protein>
    <submittedName>
        <fullName evidence="2">DUF4173 domain-containing protein</fullName>
    </submittedName>
</protein>
<feature type="transmembrane region" description="Helical" evidence="1">
    <location>
        <begin position="298"/>
        <end position="316"/>
    </location>
</feature>
<gene>
    <name evidence="2" type="ORF">M3P21_19880</name>
</gene>
<keyword evidence="1" id="KW-0472">Membrane</keyword>
<evidence type="ECO:0000313" key="3">
    <source>
        <dbReference type="Proteomes" id="UP001203880"/>
    </source>
</evidence>